<gene>
    <name evidence="9" type="ORF">DKG75_10690</name>
</gene>
<feature type="binding site" evidence="7">
    <location>
        <position position="141"/>
    </location>
    <ligand>
        <name>glyoxylate</name>
        <dbReference type="ChEBI" id="CHEBI:36655"/>
    </ligand>
</feature>
<reference evidence="10" key="1">
    <citation type="submission" date="2018-05" db="EMBL/GenBank/DDBJ databases">
        <title>Zavarzinia sp. HR-AS.</title>
        <authorList>
            <person name="Lee Y."/>
            <person name="Jeon C.O."/>
        </authorList>
    </citation>
    <scope>NUCLEOTIDE SEQUENCE [LARGE SCALE GENOMIC DNA]</scope>
    <source>
        <strain evidence="10">DSM 1231</strain>
    </source>
</reference>
<dbReference type="PIRSF" id="PIRSF000138">
    <property type="entry name" value="Al-hdrx_acd_dh"/>
    <property type="match status" value="1"/>
</dbReference>
<dbReference type="CDD" id="cd02809">
    <property type="entry name" value="alpha_hydroxyacid_oxid_FMN"/>
    <property type="match status" value="1"/>
</dbReference>
<feature type="binding site" evidence="7">
    <location>
        <position position="269"/>
    </location>
    <ligand>
        <name>glyoxylate</name>
        <dbReference type="ChEBI" id="CHEBI:36655"/>
    </ligand>
</feature>
<dbReference type="Pfam" id="PF01070">
    <property type="entry name" value="FMN_dh"/>
    <property type="match status" value="1"/>
</dbReference>
<dbReference type="OrthoDB" id="9770452at2"/>
<feature type="binding site" evidence="7">
    <location>
        <begin position="297"/>
        <end position="301"/>
    </location>
    <ligand>
        <name>FMN</name>
        <dbReference type="ChEBI" id="CHEBI:58210"/>
    </ligand>
</feature>
<feature type="binding site" evidence="7">
    <location>
        <position position="264"/>
    </location>
    <ligand>
        <name>FMN</name>
        <dbReference type="ChEBI" id="CHEBI:58210"/>
    </ligand>
</feature>
<dbReference type="PANTHER" id="PTHR10578:SF107">
    <property type="entry name" value="2-HYDROXYACID OXIDASE 1"/>
    <property type="match status" value="1"/>
</dbReference>
<dbReference type="Proteomes" id="UP000246077">
    <property type="component" value="Unassembled WGS sequence"/>
</dbReference>
<dbReference type="EMBL" id="QGLF01000003">
    <property type="protein sequence ID" value="PWR20468.1"/>
    <property type="molecule type" value="Genomic_DNA"/>
</dbReference>
<evidence type="ECO:0000313" key="10">
    <source>
        <dbReference type="Proteomes" id="UP000246077"/>
    </source>
</evidence>
<dbReference type="InterPro" id="IPR012133">
    <property type="entry name" value="Alpha-hydoxy_acid_DH_FMN"/>
</dbReference>
<dbReference type="InterPro" id="IPR000262">
    <property type="entry name" value="FMN-dep_DH"/>
</dbReference>
<dbReference type="GO" id="GO:0010181">
    <property type="term" value="F:FMN binding"/>
    <property type="evidence" value="ECO:0007669"/>
    <property type="project" value="InterPro"/>
</dbReference>
<dbReference type="InterPro" id="IPR013785">
    <property type="entry name" value="Aldolase_TIM"/>
</dbReference>
<feature type="binding site" evidence="7">
    <location>
        <position position="139"/>
    </location>
    <ligand>
        <name>FMN</name>
        <dbReference type="ChEBI" id="CHEBI:58210"/>
    </ligand>
</feature>
<feature type="binding site" evidence="7">
    <location>
        <position position="266"/>
    </location>
    <ligand>
        <name>glyoxylate</name>
        <dbReference type="ChEBI" id="CHEBI:36655"/>
    </ligand>
</feature>
<protein>
    <submittedName>
        <fullName evidence="9">Alpha-hydroxy-acid oxidizing enzyme</fullName>
    </submittedName>
</protein>
<evidence type="ECO:0000256" key="6">
    <source>
        <dbReference type="PIRSR" id="PIRSR000138-1"/>
    </source>
</evidence>
<feature type="domain" description="FMN hydroxy acid dehydrogenase" evidence="8">
    <location>
        <begin position="10"/>
        <end position="368"/>
    </location>
</feature>
<evidence type="ECO:0000256" key="3">
    <source>
        <dbReference type="ARBA" id="ARBA00022643"/>
    </source>
</evidence>
<keyword evidence="3 7" id="KW-0288">FMN</keyword>
<keyword evidence="10" id="KW-1185">Reference proteome</keyword>
<feature type="binding site" evidence="7">
    <location>
        <position position="167"/>
    </location>
    <ligand>
        <name>glyoxylate</name>
        <dbReference type="ChEBI" id="CHEBI:36655"/>
    </ligand>
</feature>
<evidence type="ECO:0000256" key="4">
    <source>
        <dbReference type="ARBA" id="ARBA00023002"/>
    </source>
</evidence>
<evidence type="ECO:0000256" key="2">
    <source>
        <dbReference type="ARBA" id="ARBA00022630"/>
    </source>
</evidence>
<comment type="caution">
    <text evidence="9">The sequence shown here is derived from an EMBL/GenBank/DDBJ whole genome shotgun (WGS) entry which is preliminary data.</text>
</comment>
<feature type="binding site" evidence="7">
    <location>
        <position position="36"/>
    </location>
    <ligand>
        <name>glyoxylate</name>
        <dbReference type="ChEBI" id="CHEBI:36655"/>
    </ligand>
</feature>
<dbReference type="SUPFAM" id="SSF51395">
    <property type="entry name" value="FMN-linked oxidoreductases"/>
    <property type="match status" value="1"/>
</dbReference>
<evidence type="ECO:0000256" key="1">
    <source>
        <dbReference type="ARBA" id="ARBA00001917"/>
    </source>
</evidence>
<dbReference type="RefSeq" id="WP_109921112.1">
    <property type="nucleotide sequence ID" value="NZ_QGLF01000003.1"/>
</dbReference>
<feature type="binding site" evidence="7">
    <location>
        <begin position="320"/>
        <end position="321"/>
    </location>
    <ligand>
        <name>FMN</name>
        <dbReference type="ChEBI" id="CHEBI:58210"/>
    </ligand>
</feature>
<dbReference type="PROSITE" id="PS51349">
    <property type="entry name" value="FMN_HYDROXY_ACID_DH_2"/>
    <property type="match status" value="1"/>
</dbReference>
<keyword evidence="4" id="KW-0560">Oxidoreductase</keyword>
<dbReference type="GO" id="GO:0016614">
    <property type="term" value="F:oxidoreductase activity, acting on CH-OH group of donors"/>
    <property type="evidence" value="ECO:0007669"/>
    <property type="project" value="UniProtKB-ARBA"/>
</dbReference>
<feature type="binding site" evidence="7">
    <location>
        <position position="176"/>
    </location>
    <ligand>
        <name>glyoxylate</name>
        <dbReference type="ChEBI" id="CHEBI:36655"/>
    </ligand>
</feature>
<sequence>MTEPLGKLARIPPDIVAAGDYEPYALARMTAGAAAYLQGGAGDESTLRQNLDGYRRLLLRNRVLRDMAGGGTHLTLFGQPLAFPILLAPVAFQRLFHGEGEIAAARAAAAMGTAMVVSTQASIDLDTVARAAPTPLWFQLYIQPDRDFTRALVQRAEAAGYGALVVTVDAPVSGIRNREQRAGFALPPEIRAVNLDGMRPAPPHQARPGEPVLFGSPLLAAAPTFDDLARLKSWTRLPVLAKGITTAEDAAAALAAGIDGIIVSNHGGRVLDSQPATIDLLPAVAAAVAGRVPLLLDGGIRRGTDVLKALALGAAAVLIGRPYIHGLAAAGAAGVAHVLNILRAELEAAMVLTGCRDLAAIGPEILHR</sequence>
<dbReference type="AlphaFoldDB" id="A0A317E075"/>
<accession>A0A317E075</accession>
<dbReference type="InterPro" id="IPR037396">
    <property type="entry name" value="FMN_HAD"/>
</dbReference>
<feature type="active site" description="Proton acceptor" evidence="6">
    <location>
        <position position="266"/>
    </location>
</feature>
<organism evidence="9 10">
    <name type="scientific">Zavarzinia compransoris</name>
    <dbReference type="NCBI Taxonomy" id="1264899"/>
    <lineage>
        <taxon>Bacteria</taxon>
        <taxon>Pseudomonadati</taxon>
        <taxon>Pseudomonadota</taxon>
        <taxon>Alphaproteobacteria</taxon>
        <taxon>Rhodospirillales</taxon>
        <taxon>Zavarziniaceae</taxon>
        <taxon>Zavarzinia</taxon>
    </lineage>
</organism>
<evidence type="ECO:0000259" key="8">
    <source>
        <dbReference type="PROSITE" id="PS51349"/>
    </source>
</evidence>
<feature type="binding site" evidence="7">
    <location>
        <begin position="89"/>
        <end position="91"/>
    </location>
    <ligand>
        <name>FMN</name>
        <dbReference type="ChEBI" id="CHEBI:58210"/>
    </ligand>
</feature>
<dbReference type="PANTHER" id="PTHR10578">
    <property type="entry name" value="S -2-HYDROXY-ACID OXIDASE-RELATED"/>
    <property type="match status" value="1"/>
</dbReference>
<dbReference type="FunFam" id="3.20.20.70:FF:000029">
    <property type="entry name" value="L-lactate dehydrogenase"/>
    <property type="match status" value="1"/>
</dbReference>
<evidence type="ECO:0000313" key="9">
    <source>
        <dbReference type="EMBL" id="PWR20468.1"/>
    </source>
</evidence>
<dbReference type="Gene3D" id="3.20.20.70">
    <property type="entry name" value="Aldolase class I"/>
    <property type="match status" value="1"/>
</dbReference>
<evidence type="ECO:0000256" key="5">
    <source>
        <dbReference type="ARBA" id="ARBA00024042"/>
    </source>
</evidence>
<evidence type="ECO:0000256" key="7">
    <source>
        <dbReference type="PIRSR" id="PIRSR000138-2"/>
    </source>
</evidence>
<name>A0A317E075_9PROT</name>
<feature type="binding site" evidence="7">
    <location>
        <position position="118"/>
    </location>
    <ligand>
        <name>FMN</name>
        <dbReference type="ChEBI" id="CHEBI:58210"/>
    </ligand>
</feature>
<proteinExistence type="inferred from homology"/>
<keyword evidence="2 7" id="KW-0285">Flavoprotein</keyword>
<comment type="cofactor">
    <cofactor evidence="1">
        <name>FMN</name>
        <dbReference type="ChEBI" id="CHEBI:58210"/>
    </cofactor>
</comment>
<feature type="binding site" evidence="7">
    <location>
        <position position="242"/>
    </location>
    <ligand>
        <name>FMN</name>
        <dbReference type="ChEBI" id="CHEBI:58210"/>
    </ligand>
</feature>
<comment type="similarity">
    <text evidence="5">Belongs to the FMN-dependent alpha-hydroxy acid dehydrogenase family.</text>
</comment>